<dbReference type="InterPro" id="IPR043926">
    <property type="entry name" value="ABCG_dom"/>
</dbReference>
<comment type="subcellular location">
    <subcellularLocation>
        <location evidence="1">Membrane</location>
        <topology evidence="1">Multi-pass membrane protein</topology>
    </subcellularLocation>
</comment>
<keyword evidence="11" id="KW-1185">Reference proteome</keyword>
<dbReference type="SMART" id="SM00382">
    <property type="entry name" value="AAA"/>
    <property type="match status" value="1"/>
</dbReference>
<keyword evidence="5" id="KW-0547">Nucleotide-binding</keyword>
<evidence type="ECO:0000256" key="4">
    <source>
        <dbReference type="ARBA" id="ARBA00022692"/>
    </source>
</evidence>
<comment type="similarity">
    <text evidence="2">Belongs to the ABC transporter superfamily. ABCG family. Eye pigment precursor importer (TC 3.A.1.204) subfamily.</text>
</comment>
<feature type="domain" description="ABC transporter" evidence="9">
    <location>
        <begin position="17"/>
        <end position="402"/>
    </location>
</feature>
<evidence type="ECO:0000313" key="11">
    <source>
        <dbReference type="Proteomes" id="UP000653454"/>
    </source>
</evidence>
<evidence type="ECO:0000256" key="8">
    <source>
        <dbReference type="ARBA" id="ARBA00023136"/>
    </source>
</evidence>
<dbReference type="InterPro" id="IPR003593">
    <property type="entry name" value="AAA+_ATPase"/>
</dbReference>
<dbReference type="PANTHER" id="PTHR48041:SF91">
    <property type="entry name" value="ABC TRANSPORTER G FAMILY MEMBER 28"/>
    <property type="match status" value="1"/>
</dbReference>
<evidence type="ECO:0000256" key="7">
    <source>
        <dbReference type="ARBA" id="ARBA00022989"/>
    </source>
</evidence>
<dbReference type="InterPro" id="IPR003439">
    <property type="entry name" value="ABC_transporter-like_ATP-bd"/>
</dbReference>
<evidence type="ECO:0000259" key="9">
    <source>
        <dbReference type="PROSITE" id="PS50893"/>
    </source>
</evidence>
<proteinExistence type="inferred from homology"/>
<dbReference type="Proteomes" id="UP000653454">
    <property type="component" value="Unassembled WGS sequence"/>
</dbReference>
<reference evidence="10" key="1">
    <citation type="submission" date="2020-11" db="EMBL/GenBank/DDBJ databases">
        <authorList>
            <person name="Whiteford S."/>
        </authorList>
    </citation>
    <scope>NUCLEOTIDE SEQUENCE</scope>
</reference>
<name>A0A8S4EQF1_PLUXY</name>
<dbReference type="Pfam" id="PF19055">
    <property type="entry name" value="ABC2_membrane_7"/>
    <property type="match status" value="1"/>
</dbReference>
<dbReference type="AlphaFoldDB" id="A0A8S4EQF1"/>
<comment type="caution">
    <text evidence="10">The sequence shown here is derived from an EMBL/GenBank/DDBJ whole genome shotgun (WGS) entry which is preliminary data.</text>
</comment>
<dbReference type="GO" id="GO:0016887">
    <property type="term" value="F:ATP hydrolysis activity"/>
    <property type="evidence" value="ECO:0007669"/>
    <property type="project" value="InterPro"/>
</dbReference>
<keyword evidence="3" id="KW-0813">Transport</keyword>
<dbReference type="PROSITE" id="PS50893">
    <property type="entry name" value="ABC_TRANSPORTER_2"/>
    <property type="match status" value="1"/>
</dbReference>
<keyword evidence="6" id="KW-0067">ATP-binding</keyword>
<evidence type="ECO:0000313" key="10">
    <source>
        <dbReference type="EMBL" id="CAG9117911.1"/>
    </source>
</evidence>
<organism evidence="10 11">
    <name type="scientific">Plutella xylostella</name>
    <name type="common">Diamondback moth</name>
    <name type="synonym">Plutella maculipennis</name>
    <dbReference type="NCBI Taxonomy" id="51655"/>
    <lineage>
        <taxon>Eukaryota</taxon>
        <taxon>Metazoa</taxon>
        <taxon>Ecdysozoa</taxon>
        <taxon>Arthropoda</taxon>
        <taxon>Hexapoda</taxon>
        <taxon>Insecta</taxon>
        <taxon>Pterygota</taxon>
        <taxon>Neoptera</taxon>
        <taxon>Endopterygota</taxon>
        <taxon>Lepidoptera</taxon>
        <taxon>Glossata</taxon>
        <taxon>Ditrysia</taxon>
        <taxon>Yponomeutoidea</taxon>
        <taxon>Plutellidae</taxon>
        <taxon>Plutella</taxon>
    </lineage>
</organism>
<accession>A0A8S4EQF1</accession>
<evidence type="ECO:0000256" key="6">
    <source>
        <dbReference type="ARBA" id="ARBA00022840"/>
    </source>
</evidence>
<dbReference type="EMBL" id="CAJHNJ030000020">
    <property type="protein sequence ID" value="CAG9117911.1"/>
    <property type="molecule type" value="Genomic_DNA"/>
</dbReference>
<keyword evidence="4" id="KW-0812">Transmembrane</keyword>
<dbReference type="InterPro" id="IPR027417">
    <property type="entry name" value="P-loop_NTPase"/>
</dbReference>
<evidence type="ECO:0000256" key="2">
    <source>
        <dbReference type="ARBA" id="ARBA00005814"/>
    </source>
</evidence>
<dbReference type="Pfam" id="PF00005">
    <property type="entry name" value="ABC_tran"/>
    <property type="match status" value="2"/>
</dbReference>
<dbReference type="GO" id="GO:0016020">
    <property type="term" value="C:membrane"/>
    <property type="evidence" value="ECO:0007669"/>
    <property type="project" value="UniProtKB-SubCell"/>
</dbReference>
<dbReference type="PANTHER" id="PTHR48041">
    <property type="entry name" value="ABC TRANSPORTER G FAMILY MEMBER 28"/>
    <property type="match status" value="1"/>
</dbReference>
<dbReference type="GO" id="GO:0140359">
    <property type="term" value="F:ABC-type transporter activity"/>
    <property type="evidence" value="ECO:0007669"/>
    <property type="project" value="InterPro"/>
</dbReference>
<dbReference type="InterPro" id="IPR050352">
    <property type="entry name" value="ABCG_transporters"/>
</dbReference>
<dbReference type="SUPFAM" id="SSF52540">
    <property type="entry name" value="P-loop containing nucleoside triphosphate hydrolases"/>
    <property type="match status" value="1"/>
</dbReference>
<gene>
    <name evidence="10" type="ORF">PLXY2_LOCUS6394</name>
</gene>
<dbReference type="Gene3D" id="3.40.50.300">
    <property type="entry name" value="P-loop containing nucleotide triphosphate hydrolases"/>
    <property type="match status" value="2"/>
</dbReference>
<evidence type="ECO:0000256" key="3">
    <source>
        <dbReference type="ARBA" id="ARBA00022448"/>
    </source>
</evidence>
<dbReference type="PROSITE" id="PS00211">
    <property type="entry name" value="ABC_TRANSPORTER_1"/>
    <property type="match status" value="1"/>
</dbReference>
<evidence type="ECO:0000256" key="1">
    <source>
        <dbReference type="ARBA" id="ARBA00004141"/>
    </source>
</evidence>
<keyword evidence="7" id="KW-1133">Transmembrane helix</keyword>
<keyword evidence="8" id="KW-0472">Membrane</keyword>
<sequence length="766" mass="85792">MEVGQSRKTTTNNDVVISVEGLSVWTPEEKPWYRTKPTKPQLTLLNDVTCHIRGGEFVAVIGPSGAGKTTFLVSVAGKSKLPHSGTVTINTVNVTDLPKGYIEVVPQSEAFMESITVAEHLRFMTEMKLGSYKRPENRSVLDGITREFMLQRHRHTTISSLSGGERRLLSLTSSVSYTLVLYKREENRSVLDGITREFMLQRHRHTTISSLSRGERRLLSLASSVSYTLLLYKKEENRSVLDSITREFMLRRHRHIAISALSGVERRLLSLASSLQENRSVLDGITREFMLRRHRHTAISALSGGERRLLSLASSLLSCPRVIICDEPTTGLDSYNALLVVGALQRLSAAGQTVICSIHQPSSVLFKEFSSIMLMAEGRMLFHGSQNDCKELFESINLRCPNNYNPAEFYIKAISVDPSTSTSHVDEISEAYRNRLSDFESSLEAAALPVDVTFQVSQRNWFVQVWLLIWRSSLALKRELLLHLYQLAVAMGVPIAHNSLPKYLGITLDRSLTYRKNCENVKKKVHSRNNILQRLTTTKWGASPQVLRTSGLALAFSVGEYACPVWGRSAHAKLVDTALNETCRIITGCLKPTPVQMLYPLAGIAPPDVRRTVASSAERAKMDDTRHPMHGFIPAPQRLPSRRSFMKCVDPLNTSQAQARCALWRQKVSLPTPFVQPSENLPPGHKLPWETWKSLNRLRTQVGRSKDNMARWGFTDAQNLNCLCEAPQTMVHLTSCPACPYTCTREELMTATSGAVSVAQFWACII</sequence>
<protein>
    <submittedName>
        <fullName evidence="10">(diamondback moth) hypothetical protein</fullName>
    </submittedName>
</protein>
<dbReference type="GO" id="GO:0005524">
    <property type="term" value="F:ATP binding"/>
    <property type="evidence" value="ECO:0007669"/>
    <property type="project" value="UniProtKB-KW"/>
</dbReference>
<dbReference type="InterPro" id="IPR017871">
    <property type="entry name" value="ABC_transporter-like_CS"/>
</dbReference>
<evidence type="ECO:0000256" key="5">
    <source>
        <dbReference type="ARBA" id="ARBA00022741"/>
    </source>
</evidence>